<dbReference type="InterPro" id="IPR015897">
    <property type="entry name" value="CHK_kinase-like"/>
</dbReference>
<dbReference type="SMART" id="SM00587">
    <property type="entry name" value="CHK"/>
    <property type="match status" value="1"/>
</dbReference>
<evidence type="ECO:0000313" key="2">
    <source>
        <dbReference type="EMBL" id="CAD6999442.1"/>
    </source>
</evidence>
<organism evidence="2 3">
    <name type="scientific">Ceratitis capitata</name>
    <name type="common">Mediterranean fruit fly</name>
    <name type="synonym">Tephritis capitata</name>
    <dbReference type="NCBI Taxonomy" id="7213"/>
    <lineage>
        <taxon>Eukaryota</taxon>
        <taxon>Metazoa</taxon>
        <taxon>Ecdysozoa</taxon>
        <taxon>Arthropoda</taxon>
        <taxon>Hexapoda</taxon>
        <taxon>Insecta</taxon>
        <taxon>Pterygota</taxon>
        <taxon>Neoptera</taxon>
        <taxon>Endopterygota</taxon>
        <taxon>Diptera</taxon>
        <taxon>Brachycera</taxon>
        <taxon>Muscomorpha</taxon>
        <taxon>Tephritoidea</taxon>
        <taxon>Tephritidae</taxon>
        <taxon>Ceratitis</taxon>
        <taxon>Ceratitis</taxon>
    </lineage>
</organism>
<sequence length="372" mass="42614">MSTPSNITEANKFVKKLQLTQAECMQILTKARGTQTDLQIKEFKLVPHSYPNGFLGEYYDLYVLYNIAGCGENENLTVRRELLTFQAFVKSIPQASMEPEKEAIFLKEATLYGTLLERLQKYSTASWSPRCFYTRDDLIVLEHLELANYRLCSNPDEYISDINLRQVLRGLATQHACCLALEQKENISLGDSCPLLQLEITVSPTVPWYTNGLQAILAVIQTQLSGESAELEAKIEARLPSTIESVYDMTNRSSKYRNVLCHRDIWRGNIFYRVNDEEAAALFVDYQTARYCPPAIDLIFALFMNLELTTRDAKEVEYLRFYYDCLQRNLIANGFAMTDIPISYGELLSSLRFALQSDRYNDSESTARVCDR</sequence>
<keyword evidence="3" id="KW-1185">Reference proteome</keyword>
<feature type="domain" description="CHK kinase-like" evidence="1">
    <location>
        <begin position="139"/>
        <end position="332"/>
    </location>
</feature>
<dbReference type="EMBL" id="CAJHJT010000012">
    <property type="protein sequence ID" value="CAD6999442.1"/>
    <property type="molecule type" value="Genomic_DNA"/>
</dbReference>
<protein>
    <submittedName>
        <fullName evidence="2">(Mediterranean fruit fly) hypothetical protein</fullName>
    </submittedName>
</protein>
<evidence type="ECO:0000259" key="1">
    <source>
        <dbReference type="SMART" id="SM00587"/>
    </source>
</evidence>
<dbReference type="PANTHER" id="PTHR11012">
    <property type="entry name" value="PROTEIN KINASE-LIKE DOMAIN-CONTAINING"/>
    <property type="match status" value="1"/>
</dbReference>
<dbReference type="Pfam" id="PF02958">
    <property type="entry name" value="EcKL"/>
    <property type="match status" value="1"/>
</dbReference>
<accession>A0A811UJR3</accession>
<dbReference type="OrthoDB" id="6334212at2759"/>
<gene>
    <name evidence="2" type="ORF">CCAP1982_LOCUS7966</name>
</gene>
<dbReference type="Proteomes" id="UP000606786">
    <property type="component" value="Unassembled WGS sequence"/>
</dbReference>
<comment type="caution">
    <text evidence="2">The sequence shown here is derived from an EMBL/GenBank/DDBJ whole genome shotgun (WGS) entry which is preliminary data.</text>
</comment>
<reference evidence="2" key="1">
    <citation type="submission" date="2020-11" db="EMBL/GenBank/DDBJ databases">
        <authorList>
            <person name="Whitehead M."/>
        </authorList>
    </citation>
    <scope>NUCLEOTIDE SEQUENCE</scope>
    <source>
        <strain evidence="2">EGII</strain>
    </source>
</reference>
<dbReference type="InterPro" id="IPR011009">
    <property type="entry name" value="Kinase-like_dom_sf"/>
</dbReference>
<dbReference type="SUPFAM" id="SSF56112">
    <property type="entry name" value="Protein kinase-like (PK-like)"/>
    <property type="match status" value="1"/>
</dbReference>
<dbReference type="AlphaFoldDB" id="A0A811UJR3"/>
<dbReference type="InterPro" id="IPR004119">
    <property type="entry name" value="EcKL"/>
</dbReference>
<dbReference type="PANTHER" id="PTHR11012:SF59">
    <property type="entry name" value="CHK KINASE-LIKE DOMAIN-CONTAINING PROTEIN-RELATED"/>
    <property type="match status" value="1"/>
</dbReference>
<proteinExistence type="predicted"/>
<evidence type="ECO:0000313" key="3">
    <source>
        <dbReference type="Proteomes" id="UP000606786"/>
    </source>
</evidence>
<name>A0A811UJR3_CERCA</name>
<dbReference type="Gene3D" id="3.90.1200.10">
    <property type="match status" value="1"/>
</dbReference>